<accession>A0A914S564</accession>
<dbReference type="GO" id="GO:0098662">
    <property type="term" value="P:inorganic cation transmembrane transport"/>
    <property type="evidence" value="ECO:0007669"/>
    <property type="project" value="TreeGrafter"/>
</dbReference>
<evidence type="ECO:0000313" key="3">
    <source>
        <dbReference type="Proteomes" id="UP000887564"/>
    </source>
</evidence>
<evidence type="ECO:0000256" key="2">
    <source>
        <dbReference type="SAM" id="Phobius"/>
    </source>
</evidence>
<protein>
    <submittedName>
        <fullName evidence="4">Cation/H+ exchanger domain-containing protein</fullName>
    </submittedName>
</protein>
<organism evidence="3 4">
    <name type="scientific">Parascaris equorum</name>
    <name type="common">Equine roundworm</name>
    <dbReference type="NCBI Taxonomy" id="6256"/>
    <lineage>
        <taxon>Eukaryota</taxon>
        <taxon>Metazoa</taxon>
        <taxon>Ecdysozoa</taxon>
        <taxon>Nematoda</taxon>
        <taxon>Chromadorea</taxon>
        <taxon>Rhabditida</taxon>
        <taxon>Spirurina</taxon>
        <taxon>Ascaridomorpha</taxon>
        <taxon>Ascaridoidea</taxon>
        <taxon>Ascarididae</taxon>
        <taxon>Parascaris</taxon>
    </lineage>
</organism>
<evidence type="ECO:0000313" key="4">
    <source>
        <dbReference type="WBParaSite" id="PEQ_0001375801-mRNA-1"/>
    </source>
</evidence>
<dbReference type="PANTHER" id="PTHR31102">
    <property type="match status" value="1"/>
</dbReference>
<feature type="transmembrane region" description="Helical" evidence="2">
    <location>
        <begin position="7"/>
        <end position="26"/>
    </location>
</feature>
<reference evidence="4" key="1">
    <citation type="submission" date="2022-11" db="UniProtKB">
        <authorList>
            <consortium name="WormBaseParasite"/>
        </authorList>
    </citation>
    <scope>IDENTIFICATION</scope>
</reference>
<evidence type="ECO:0000256" key="1">
    <source>
        <dbReference type="ARBA" id="ARBA00007367"/>
    </source>
</evidence>
<proteinExistence type="inferred from homology"/>
<keyword evidence="3" id="KW-1185">Reference proteome</keyword>
<dbReference type="Proteomes" id="UP000887564">
    <property type="component" value="Unplaced"/>
</dbReference>
<keyword evidence="2" id="KW-0812">Transmembrane</keyword>
<feature type="transmembrane region" description="Helical" evidence="2">
    <location>
        <begin position="32"/>
        <end position="52"/>
    </location>
</feature>
<sequence>MYIASTFSLIIMLASSTMVGYLISLIRLPALFGMLVTGILLRNCGIIQLFLLKEWGVALRKTAFVVILLRGGLGLDSATLMRLKGESDYFAAVLSNISAKR</sequence>
<name>A0A914S564_PAREQ</name>
<keyword evidence="2" id="KW-1133">Transmembrane helix</keyword>
<dbReference type="AlphaFoldDB" id="A0A914S564"/>
<dbReference type="WBParaSite" id="PEQ_0001375801-mRNA-1">
    <property type="protein sequence ID" value="PEQ_0001375801-mRNA-1"/>
    <property type="gene ID" value="PEQ_0001375801"/>
</dbReference>
<dbReference type="PANTHER" id="PTHR31102:SF1">
    <property type="entry name" value="CATION_H+ EXCHANGER DOMAIN-CONTAINING PROTEIN"/>
    <property type="match status" value="1"/>
</dbReference>
<keyword evidence="2" id="KW-0472">Membrane</keyword>
<comment type="similarity">
    <text evidence="1">Belongs to the monovalent cation:proton antiporter 1 (CPA1) transporter (TC 2.A.36) family.</text>
</comment>
<dbReference type="InterPro" id="IPR051843">
    <property type="entry name" value="CPA1_transporter"/>
</dbReference>